<dbReference type="Pfam" id="PF00644">
    <property type="entry name" value="PARP"/>
    <property type="match status" value="1"/>
</dbReference>
<feature type="region of interest" description="Disordered" evidence="5">
    <location>
        <begin position="1"/>
        <end position="58"/>
    </location>
</feature>
<feature type="region of interest" description="Disordered" evidence="5">
    <location>
        <begin position="594"/>
        <end position="627"/>
    </location>
</feature>
<dbReference type="AlphaFoldDB" id="A0AA36JCU7"/>
<proteinExistence type="predicted"/>
<protein>
    <recommendedName>
        <fullName evidence="6">C3H1-type domain-containing protein</fullName>
    </recommendedName>
</protein>
<evidence type="ECO:0000313" key="8">
    <source>
        <dbReference type="Proteomes" id="UP001178507"/>
    </source>
</evidence>
<dbReference type="SUPFAM" id="SSF90229">
    <property type="entry name" value="CCCH zinc finger"/>
    <property type="match status" value="1"/>
</dbReference>
<dbReference type="InterPro" id="IPR036855">
    <property type="entry name" value="Znf_CCCH_sf"/>
</dbReference>
<evidence type="ECO:0000256" key="5">
    <source>
        <dbReference type="SAM" id="MobiDB-lite"/>
    </source>
</evidence>
<evidence type="ECO:0000256" key="4">
    <source>
        <dbReference type="PROSITE-ProRule" id="PRU00723"/>
    </source>
</evidence>
<evidence type="ECO:0000256" key="1">
    <source>
        <dbReference type="ARBA" id="ARBA00022723"/>
    </source>
</evidence>
<keyword evidence="3 4" id="KW-0862">Zinc</keyword>
<feature type="zinc finger region" description="C3H1-type" evidence="4">
    <location>
        <begin position="436"/>
        <end position="462"/>
    </location>
</feature>
<reference evidence="7" key="1">
    <citation type="submission" date="2023-08" db="EMBL/GenBank/DDBJ databases">
        <authorList>
            <person name="Chen Y."/>
            <person name="Shah S."/>
            <person name="Dougan E. K."/>
            <person name="Thang M."/>
            <person name="Chan C."/>
        </authorList>
    </citation>
    <scope>NUCLEOTIDE SEQUENCE</scope>
</reference>
<dbReference type="SMART" id="SM00356">
    <property type="entry name" value="ZnF_C3H1"/>
    <property type="match status" value="1"/>
</dbReference>
<dbReference type="EMBL" id="CAUJNA010003475">
    <property type="protein sequence ID" value="CAJ1402975.1"/>
    <property type="molecule type" value="Genomic_DNA"/>
</dbReference>
<dbReference type="GO" id="GO:0003950">
    <property type="term" value="F:NAD+ poly-ADP-ribosyltransferase activity"/>
    <property type="evidence" value="ECO:0007669"/>
    <property type="project" value="InterPro"/>
</dbReference>
<dbReference type="GO" id="GO:1990404">
    <property type="term" value="F:NAD+-protein mono-ADP-ribosyltransferase activity"/>
    <property type="evidence" value="ECO:0007669"/>
    <property type="project" value="TreeGrafter"/>
</dbReference>
<dbReference type="PROSITE" id="PS50103">
    <property type="entry name" value="ZF_C3H1"/>
    <property type="match status" value="1"/>
</dbReference>
<dbReference type="Gene3D" id="2.30.30.1190">
    <property type="match status" value="1"/>
</dbReference>
<feature type="domain" description="C3H1-type" evidence="6">
    <location>
        <begin position="436"/>
        <end position="462"/>
    </location>
</feature>
<dbReference type="InterPro" id="IPR012317">
    <property type="entry name" value="Poly(ADP-ribose)pol_cat_dom"/>
</dbReference>
<dbReference type="PANTHER" id="PTHR45740:SF2">
    <property type="entry name" value="POLY [ADP-RIBOSE] POLYMERASE"/>
    <property type="match status" value="1"/>
</dbReference>
<gene>
    <name evidence="7" type="ORF">EVOR1521_LOCUS25744</name>
</gene>
<keyword evidence="1 4" id="KW-0479">Metal-binding</keyword>
<accession>A0AA36JCU7</accession>
<evidence type="ECO:0000313" key="7">
    <source>
        <dbReference type="EMBL" id="CAJ1402975.1"/>
    </source>
</evidence>
<sequence>MGSGASKKPAAAPAPASPSTSSSDATIVAPTPKKVTVSEPPKSSVASAPETNNGVPEYWYHNKTPDSLSFDDMFYQPEDVHGAFDGMFRDSYVASATRDRPCPSGEHSKTPGGCPCVQPGADPGLPVAFRVRRVIRVEAADMWRSYVRKRDEIRNRRSGDINSFDEPVKTMAAATAESNKSIFAPLDSSVNEVYAFHGTFVRYALSIAENDFNIDLAGSSTGTLYGRGAYLGESITKADEYARDEPDGYYEGVFSVLVCRVTMGKMNCTSSDPNAGEKVQRKEFDSTCGKRLFKELVIYYADQCYPEYLVLYQRVFKADVEEEMARVLKRKFFMQVPLHWRNVATDLTKTKFRDQPELSEAGRLHMQCLVNQACGRDPGREVVWCARLEDANLWERFVEFRKELRERLGGDEGLPAVSNDTDNKLKVNAVERDLRALMKRPCKFFKKGCRFGDKCRFSHNEFAADLTDLALAAGRRLPVDEMDRRLHEGFLWLACASETRAEELSSGTVKPHESLPGSCFYESLPDALKEVKSKDGQKFAILCRVICGVPGDDLDDADDKDCIILKVEDKRKHVLIKDSCAVYPEYFLRLHAEDFDEGEDEGEEEETKPLPRMDTEQLGPPEEEVDAASDATFSAHVSAGGPSEHESLVDDDAEASLPLPASDPESESSIPLAKEDEMAGAEDKDASEVMSEEECGGGGGGSAEDELVGEFFVVSANFGCVEGESFSCWQDAMSWAKEMTGIFRVIMDANGKVCKTFEKSLGSRHLEQEMYEWWEINHE</sequence>
<evidence type="ECO:0000256" key="2">
    <source>
        <dbReference type="ARBA" id="ARBA00022771"/>
    </source>
</evidence>
<evidence type="ECO:0000259" key="6">
    <source>
        <dbReference type="PROSITE" id="PS50103"/>
    </source>
</evidence>
<feature type="compositionally biased region" description="Low complexity" evidence="5">
    <location>
        <begin position="1"/>
        <end position="26"/>
    </location>
</feature>
<name>A0AA36JCU7_9DINO</name>
<dbReference type="Proteomes" id="UP001178507">
    <property type="component" value="Unassembled WGS sequence"/>
</dbReference>
<feature type="compositionally biased region" description="Polar residues" evidence="5">
    <location>
        <begin position="44"/>
        <end position="54"/>
    </location>
</feature>
<dbReference type="Gene3D" id="3.90.228.10">
    <property type="match status" value="1"/>
</dbReference>
<dbReference type="SUPFAM" id="SSF56399">
    <property type="entry name" value="ADP-ribosylation"/>
    <property type="match status" value="1"/>
</dbReference>
<dbReference type="InterPro" id="IPR051712">
    <property type="entry name" value="ARTD-AVP"/>
</dbReference>
<feature type="compositionally biased region" description="Acidic residues" evidence="5">
    <location>
        <begin position="594"/>
        <end position="606"/>
    </location>
</feature>
<feature type="compositionally biased region" description="Basic and acidic residues" evidence="5">
    <location>
        <begin position="673"/>
        <end position="687"/>
    </location>
</feature>
<keyword evidence="2 4" id="KW-0863">Zinc-finger</keyword>
<dbReference type="InterPro" id="IPR000571">
    <property type="entry name" value="Znf_CCCH"/>
</dbReference>
<dbReference type="GO" id="GO:0005634">
    <property type="term" value="C:nucleus"/>
    <property type="evidence" value="ECO:0007669"/>
    <property type="project" value="TreeGrafter"/>
</dbReference>
<organism evidence="7 8">
    <name type="scientific">Effrenium voratum</name>
    <dbReference type="NCBI Taxonomy" id="2562239"/>
    <lineage>
        <taxon>Eukaryota</taxon>
        <taxon>Sar</taxon>
        <taxon>Alveolata</taxon>
        <taxon>Dinophyceae</taxon>
        <taxon>Suessiales</taxon>
        <taxon>Symbiodiniaceae</taxon>
        <taxon>Effrenium</taxon>
    </lineage>
</organism>
<evidence type="ECO:0000256" key="3">
    <source>
        <dbReference type="ARBA" id="ARBA00022833"/>
    </source>
</evidence>
<feature type="region of interest" description="Disordered" evidence="5">
    <location>
        <begin position="655"/>
        <end position="703"/>
    </location>
</feature>
<dbReference type="PANTHER" id="PTHR45740">
    <property type="entry name" value="POLY [ADP-RIBOSE] POLYMERASE"/>
    <property type="match status" value="1"/>
</dbReference>
<comment type="caution">
    <text evidence="7">The sequence shown here is derived from an EMBL/GenBank/DDBJ whole genome shotgun (WGS) entry which is preliminary data.</text>
</comment>
<keyword evidence="8" id="KW-1185">Reference proteome</keyword>
<dbReference type="GO" id="GO:0008270">
    <property type="term" value="F:zinc ion binding"/>
    <property type="evidence" value="ECO:0007669"/>
    <property type="project" value="UniProtKB-KW"/>
</dbReference>